<evidence type="ECO:0008006" key="7">
    <source>
        <dbReference type="Google" id="ProtNLM"/>
    </source>
</evidence>
<reference evidence="5 6" key="1">
    <citation type="journal article" date="2017" name="Curr. Biol.">
        <title>Genome architecture and evolution of a unichromosomal asexual nematode.</title>
        <authorList>
            <person name="Fradin H."/>
            <person name="Zegar C."/>
            <person name="Gutwein M."/>
            <person name="Lucas J."/>
            <person name="Kovtun M."/>
            <person name="Corcoran D."/>
            <person name="Baugh L.R."/>
            <person name="Kiontke K."/>
            <person name="Gunsalus K."/>
            <person name="Fitch D.H."/>
            <person name="Piano F."/>
        </authorList>
    </citation>
    <scope>NUCLEOTIDE SEQUENCE [LARGE SCALE GENOMIC DNA]</scope>
    <source>
        <strain evidence="5">PF1309</strain>
    </source>
</reference>
<keyword evidence="1" id="KW-0433">Leucine-rich repeat</keyword>
<dbReference type="GO" id="GO:0005886">
    <property type="term" value="C:plasma membrane"/>
    <property type="evidence" value="ECO:0007669"/>
    <property type="project" value="TreeGrafter"/>
</dbReference>
<evidence type="ECO:0000313" key="6">
    <source>
        <dbReference type="Proteomes" id="UP000218231"/>
    </source>
</evidence>
<organism evidence="5 6">
    <name type="scientific">Diploscapter pachys</name>
    <dbReference type="NCBI Taxonomy" id="2018661"/>
    <lineage>
        <taxon>Eukaryota</taxon>
        <taxon>Metazoa</taxon>
        <taxon>Ecdysozoa</taxon>
        <taxon>Nematoda</taxon>
        <taxon>Chromadorea</taxon>
        <taxon>Rhabditida</taxon>
        <taxon>Rhabditina</taxon>
        <taxon>Rhabditomorpha</taxon>
        <taxon>Rhabditoidea</taxon>
        <taxon>Rhabditidae</taxon>
        <taxon>Diploscapter</taxon>
    </lineage>
</organism>
<evidence type="ECO:0000256" key="3">
    <source>
        <dbReference type="ARBA" id="ARBA00022737"/>
    </source>
</evidence>
<gene>
    <name evidence="5" type="ORF">WR25_10811</name>
</gene>
<sequence>MGERLCIFLVVLIQLFVFNFAVQPPCPQLCECSEVESTIACGGPHFLSIPDRISDFFEILVVRNASIRSLTKLAFRKSGHLKEIRFEHCNGLHNIEKLAFKSMKSLRKLSFLYCNHLTQLTKGAFSGMSNEHGVKISFIGTPIQRVHSGAFRHAHNIRELTIEGQDMTLSRHCFAAINQLDFLTLSGVALIEPQIFTNSSRFHIVNIHKSFFDIPPKAFENLAHVHQLIIQRSRIGSIASDAFTSLQTVEIIEIFDNHIGTIYARAFAGNFGKIL</sequence>
<dbReference type="InterPro" id="IPR050541">
    <property type="entry name" value="LRR_TM_domain-containing"/>
</dbReference>
<dbReference type="SUPFAM" id="SSF52058">
    <property type="entry name" value="L domain-like"/>
    <property type="match status" value="1"/>
</dbReference>
<evidence type="ECO:0000313" key="5">
    <source>
        <dbReference type="EMBL" id="PAV59139.1"/>
    </source>
</evidence>
<name>A0A2A2JC24_9BILA</name>
<comment type="caution">
    <text evidence="5">The sequence shown here is derived from an EMBL/GenBank/DDBJ whole genome shotgun (WGS) entry which is preliminary data.</text>
</comment>
<keyword evidence="6" id="KW-1185">Reference proteome</keyword>
<accession>A0A2A2JC24</accession>
<dbReference type="Proteomes" id="UP000218231">
    <property type="component" value="Unassembled WGS sequence"/>
</dbReference>
<evidence type="ECO:0000256" key="2">
    <source>
        <dbReference type="ARBA" id="ARBA00022729"/>
    </source>
</evidence>
<dbReference type="PANTHER" id="PTHR24369">
    <property type="entry name" value="ANTIGEN BSP, PUTATIVE-RELATED"/>
    <property type="match status" value="1"/>
</dbReference>
<feature type="signal peptide" evidence="4">
    <location>
        <begin position="1"/>
        <end position="21"/>
    </location>
</feature>
<keyword evidence="2 4" id="KW-0732">Signal</keyword>
<dbReference type="EMBL" id="LIAE01010543">
    <property type="protein sequence ID" value="PAV59139.1"/>
    <property type="molecule type" value="Genomic_DNA"/>
</dbReference>
<dbReference type="AlphaFoldDB" id="A0A2A2JC24"/>
<dbReference type="InterPro" id="IPR026906">
    <property type="entry name" value="LRR_5"/>
</dbReference>
<dbReference type="Gene3D" id="3.80.10.10">
    <property type="entry name" value="Ribonuclease Inhibitor"/>
    <property type="match status" value="1"/>
</dbReference>
<dbReference type="Pfam" id="PF13306">
    <property type="entry name" value="LRR_5"/>
    <property type="match status" value="1"/>
</dbReference>
<proteinExistence type="predicted"/>
<dbReference type="OrthoDB" id="6363818at2759"/>
<dbReference type="STRING" id="2018661.A0A2A2JC24"/>
<dbReference type="InterPro" id="IPR032675">
    <property type="entry name" value="LRR_dom_sf"/>
</dbReference>
<keyword evidence="3" id="KW-0677">Repeat</keyword>
<feature type="chain" id="PRO_5012606953" description="LRRNT domain-containing protein" evidence="4">
    <location>
        <begin position="22"/>
        <end position="275"/>
    </location>
</feature>
<evidence type="ECO:0000256" key="4">
    <source>
        <dbReference type="SAM" id="SignalP"/>
    </source>
</evidence>
<dbReference type="PANTHER" id="PTHR24369:SF210">
    <property type="entry name" value="CHAOPTIN-RELATED"/>
    <property type="match status" value="1"/>
</dbReference>
<protein>
    <recommendedName>
        <fullName evidence="7">LRRNT domain-containing protein</fullName>
    </recommendedName>
</protein>
<evidence type="ECO:0000256" key="1">
    <source>
        <dbReference type="ARBA" id="ARBA00022614"/>
    </source>
</evidence>